<sequence length="58" mass="6472">METSTIISLVIFFLLIALTTVFVGSEFALVKVRSTRIEQLVDEGNKSAKIVKKMIDNL</sequence>
<feature type="non-terminal residue" evidence="4">
    <location>
        <position position="58"/>
    </location>
</feature>
<name>A0AA94FAL7_9BACT</name>
<feature type="domain" description="CNNM transmembrane" evidence="3">
    <location>
        <begin position="1"/>
        <end position="58"/>
    </location>
</feature>
<dbReference type="PROSITE" id="PS51846">
    <property type="entry name" value="CNNM"/>
    <property type="match status" value="1"/>
</dbReference>
<keyword evidence="1 2" id="KW-0812">Transmembrane</keyword>
<keyword evidence="1 2" id="KW-0472">Membrane</keyword>
<evidence type="ECO:0000256" key="2">
    <source>
        <dbReference type="SAM" id="Phobius"/>
    </source>
</evidence>
<dbReference type="InterPro" id="IPR051676">
    <property type="entry name" value="UPF0053_domain"/>
</dbReference>
<organism evidence="4 5">
    <name type="scientific">Arcobacter ellisii</name>
    <dbReference type="NCBI Taxonomy" id="913109"/>
    <lineage>
        <taxon>Bacteria</taxon>
        <taxon>Pseudomonadati</taxon>
        <taxon>Campylobacterota</taxon>
        <taxon>Epsilonproteobacteria</taxon>
        <taxon>Campylobacterales</taxon>
        <taxon>Arcobacteraceae</taxon>
        <taxon>Arcobacter</taxon>
    </lineage>
</organism>
<reference evidence="4 5" key="1">
    <citation type="submission" date="2017-09" db="EMBL/GenBank/DDBJ databases">
        <title>Genomics of the genus Arcobacter.</title>
        <authorList>
            <person name="Perez-Cataluna A."/>
            <person name="Figueras M.J."/>
            <person name="Salas-Masso N."/>
        </authorList>
    </citation>
    <scope>NUCLEOTIDE SEQUENCE [LARGE SCALE GENOMIC DNA]</scope>
    <source>
        <strain evidence="4 5">CECT 7837</strain>
    </source>
</reference>
<evidence type="ECO:0000259" key="3">
    <source>
        <dbReference type="PROSITE" id="PS51846"/>
    </source>
</evidence>
<gene>
    <name evidence="4" type="ORF">CP962_14140</name>
</gene>
<evidence type="ECO:0000313" key="5">
    <source>
        <dbReference type="Proteomes" id="UP000290588"/>
    </source>
</evidence>
<protein>
    <submittedName>
        <fullName evidence="4">Transporter associated domain protein</fullName>
    </submittedName>
</protein>
<dbReference type="PANTHER" id="PTHR43099:SF2">
    <property type="entry name" value="UPF0053 PROTEIN YRKA"/>
    <property type="match status" value="1"/>
</dbReference>
<dbReference type="GO" id="GO:0016020">
    <property type="term" value="C:membrane"/>
    <property type="evidence" value="ECO:0007669"/>
    <property type="project" value="UniProtKB-UniRule"/>
</dbReference>
<evidence type="ECO:0000313" key="4">
    <source>
        <dbReference type="EMBL" id="RXI27995.1"/>
    </source>
</evidence>
<keyword evidence="1 2" id="KW-1133">Transmembrane helix</keyword>
<dbReference type="EMBL" id="NXIG01000038">
    <property type="protein sequence ID" value="RXI27995.1"/>
    <property type="molecule type" value="Genomic_DNA"/>
</dbReference>
<dbReference type="AlphaFoldDB" id="A0AA94FAL7"/>
<dbReference type="InterPro" id="IPR002550">
    <property type="entry name" value="CNNM"/>
</dbReference>
<feature type="transmembrane region" description="Helical" evidence="2">
    <location>
        <begin position="6"/>
        <end position="30"/>
    </location>
</feature>
<evidence type="ECO:0000256" key="1">
    <source>
        <dbReference type="PROSITE-ProRule" id="PRU01193"/>
    </source>
</evidence>
<dbReference type="Proteomes" id="UP000290588">
    <property type="component" value="Unassembled WGS sequence"/>
</dbReference>
<dbReference type="Pfam" id="PF01595">
    <property type="entry name" value="CNNM"/>
    <property type="match status" value="1"/>
</dbReference>
<dbReference type="PANTHER" id="PTHR43099">
    <property type="entry name" value="UPF0053 PROTEIN YRKA"/>
    <property type="match status" value="1"/>
</dbReference>
<accession>A0AA94FAL7</accession>
<comment type="caution">
    <text evidence="4">The sequence shown here is derived from an EMBL/GenBank/DDBJ whole genome shotgun (WGS) entry which is preliminary data.</text>
</comment>
<proteinExistence type="predicted"/>